<evidence type="ECO:0000256" key="6">
    <source>
        <dbReference type="ARBA" id="ARBA00023136"/>
    </source>
</evidence>
<proteinExistence type="inferred from homology"/>
<comment type="similarity">
    <text evidence="2">Belongs to the Tim44 family.</text>
</comment>
<dbReference type="Proteomes" id="UP001165289">
    <property type="component" value="Unassembled WGS sequence"/>
</dbReference>
<dbReference type="EMBL" id="JAKMXF010000118">
    <property type="protein sequence ID" value="KAI6657214.1"/>
    <property type="molecule type" value="Genomic_DNA"/>
</dbReference>
<dbReference type="SUPFAM" id="SSF54427">
    <property type="entry name" value="NTF2-like"/>
    <property type="match status" value="1"/>
</dbReference>
<reference evidence="8 9" key="1">
    <citation type="journal article" date="2023" name="BMC Biol.">
        <title>The compact genome of the sponge Oopsacas minuta (Hexactinellida) is lacking key metazoan core genes.</title>
        <authorList>
            <person name="Santini S."/>
            <person name="Schenkelaars Q."/>
            <person name="Jourda C."/>
            <person name="Duchesne M."/>
            <person name="Belahbib H."/>
            <person name="Rocher C."/>
            <person name="Selva M."/>
            <person name="Riesgo A."/>
            <person name="Vervoort M."/>
            <person name="Leys S.P."/>
            <person name="Kodjabachian L."/>
            <person name="Le Bivic A."/>
            <person name="Borchiellini C."/>
            <person name="Claverie J.M."/>
            <person name="Renard E."/>
        </authorList>
    </citation>
    <scope>NUCLEOTIDE SEQUENCE [LARGE SCALE GENOMIC DNA]</scope>
    <source>
        <strain evidence="8">SPO-2</strain>
    </source>
</reference>
<keyword evidence="3" id="KW-0999">Mitochondrion inner membrane</keyword>
<dbReference type="GO" id="GO:0030150">
    <property type="term" value="P:protein import into mitochondrial matrix"/>
    <property type="evidence" value="ECO:0007669"/>
    <property type="project" value="TreeGrafter"/>
</dbReference>
<sequence>MLYLRQIPIHQFRYYSEEENYFKGPPKRQSFIRRFMDNLKEGFETKEFQTNLKGLEEETAKLKQSKVLLTMQEQLKSTKEFADKSYKSGSKFVGDKSEFVRTASAEAYEKIKSSKGMEKSKEYAYKLKSSANVAQEKISVQTQKVKDTETYKTVSTGVRIVREDLIDDVIDESKPYTRPDNVRKRTEPAIYQKYRKTEVVSTDDQTTSIVLTKQSIYSEKIAKFLRDNPVVNFFTRYKIKYDESDNLVIRGARTVTENIGDFFRSSFSQTEMIKVMTAIRSVEPHFTVENFIQQCQQDIIPNVLEAFLKGNLEVLKTWCHEAAFNVLSAYFKQNYNDVTEARILEIYNTDVLTVKMLDSIPVLFLMFEVQQVLTKLKGNSSTEQLEKVRYIWALSRDLEDYDPSSSWRVLEFSIHETRPLLV</sequence>
<keyword evidence="5" id="KW-0496">Mitochondrion</keyword>
<dbReference type="InterPro" id="IPR032710">
    <property type="entry name" value="NTF2-like_dom_sf"/>
</dbReference>
<dbReference type="AlphaFoldDB" id="A0AAV7KAA9"/>
<dbReference type="InterPro" id="IPR039544">
    <property type="entry name" value="Tim44-like"/>
</dbReference>
<keyword evidence="4" id="KW-0809">Transit peptide</keyword>
<accession>A0AAV7KAA9</accession>
<keyword evidence="6" id="KW-0472">Membrane</keyword>
<evidence type="ECO:0000256" key="5">
    <source>
        <dbReference type="ARBA" id="ARBA00023128"/>
    </source>
</evidence>
<evidence type="ECO:0000313" key="9">
    <source>
        <dbReference type="Proteomes" id="UP001165289"/>
    </source>
</evidence>
<name>A0AAV7KAA9_9METZ</name>
<dbReference type="Pfam" id="PF04280">
    <property type="entry name" value="Tim44"/>
    <property type="match status" value="1"/>
</dbReference>
<dbReference type="InterPro" id="IPR007379">
    <property type="entry name" value="Tim44-like_dom"/>
</dbReference>
<dbReference type="GO" id="GO:0005743">
    <property type="term" value="C:mitochondrial inner membrane"/>
    <property type="evidence" value="ECO:0007669"/>
    <property type="project" value="UniProtKB-SubCell"/>
</dbReference>
<evidence type="ECO:0000256" key="2">
    <source>
        <dbReference type="ARBA" id="ARBA00009597"/>
    </source>
</evidence>
<dbReference type="SMART" id="SM00978">
    <property type="entry name" value="Tim44"/>
    <property type="match status" value="1"/>
</dbReference>
<dbReference type="GO" id="GO:0051087">
    <property type="term" value="F:protein-folding chaperone binding"/>
    <property type="evidence" value="ECO:0007669"/>
    <property type="project" value="TreeGrafter"/>
</dbReference>
<evidence type="ECO:0000256" key="4">
    <source>
        <dbReference type="ARBA" id="ARBA00022946"/>
    </source>
</evidence>
<dbReference type="Gene3D" id="3.10.450.240">
    <property type="match status" value="1"/>
</dbReference>
<keyword evidence="9" id="KW-1185">Reference proteome</keyword>
<feature type="domain" description="Tim44-like" evidence="7">
    <location>
        <begin position="272"/>
        <end position="414"/>
    </location>
</feature>
<dbReference type="PANTHER" id="PTHR10721">
    <property type="entry name" value="MITOCHONDRIAL IMPORT INNER MEMBRANE TRANSLOCASE SUBUNIT TIM44"/>
    <property type="match status" value="1"/>
</dbReference>
<comment type="subcellular location">
    <subcellularLocation>
        <location evidence="1">Mitochondrion inner membrane</location>
    </subcellularLocation>
</comment>
<comment type="caution">
    <text evidence="8">The sequence shown here is derived from an EMBL/GenBank/DDBJ whole genome shotgun (WGS) entry which is preliminary data.</text>
</comment>
<evidence type="ECO:0000256" key="3">
    <source>
        <dbReference type="ARBA" id="ARBA00022792"/>
    </source>
</evidence>
<evidence type="ECO:0000259" key="7">
    <source>
        <dbReference type="SMART" id="SM00978"/>
    </source>
</evidence>
<dbReference type="PANTHER" id="PTHR10721:SF1">
    <property type="entry name" value="MITOCHONDRIAL IMPORT INNER MEMBRANE TRANSLOCASE SUBUNIT TIM44"/>
    <property type="match status" value="1"/>
</dbReference>
<gene>
    <name evidence="8" type="ORF">LOD99_11179</name>
</gene>
<evidence type="ECO:0000256" key="1">
    <source>
        <dbReference type="ARBA" id="ARBA00004273"/>
    </source>
</evidence>
<organism evidence="8 9">
    <name type="scientific">Oopsacas minuta</name>
    <dbReference type="NCBI Taxonomy" id="111878"/>
    <lineage>
        <taxon>Eukaryota</taxon>
        <taxon>Metazoa</taxon>
        <taxon>Porifera</taxon>
        <taxon>Hexactinellida</taxon>
        <taxon>Hexasterophora</taxon>
        <taxon>Lyssacinosida</taxon>
        <taxon>Leucopsacidae</taxon>
        <taxon>Oopsacas</taxon>
    </lineage>
</organism>
<evidence type="ECO:0000313" key="8">
    <source>
        <dbReference type="EMBL" id="KAI6657214.1"/>
    </source>
</evidence>
<protein>
    <submittedName>
        <fullName evidence="8">Mitochondrial import inner membrane translocase subunit TIM44-like</fullName>
    </submittedName>
</protein>